<gene>
    <name evidence="2" type="ORF">CSC65_05670</name>
</gene>
<accession>A0ABQ6Z922</accession>
<proteinExistence type="predicted"/>
<evidence type="ECO:0000259" key="1">
    <source>
        <dbReference type="Pfam" id="PF14082"/>
    </source>
</evidence>
<reference evidence="2 3" key="1">
    <citation type="submission" date="2017-10" db="EMBL/GenBank/DDBJ databases">
        <title>Whole genome sequencing of members of genus Pseudoxanthomonas.</title>
        <authorList>
            <person name="Kumar S."/>
            <person name="Bansal K."/>
            <person name="Kaur A."/>
            <person name="Patil P."/>
            <person name="Sharma S."/>
            <person name="Patil P.B."/>
        </authorList>
    </citation>
    <scope>NUCLEOTIDE SEQUENCE [LARGE SCALE GENOMIC DNA]</scope>
    <source>
        <strain evidence="2 3">DSM 17801</strain>
    </source>
</reference>
<organism evidence="2 3">
    <name type="scientific">Pseudoxanthomonas daejeonensis</name>
    <dbReference type="NCBI Taxonomy" id="266062"/>
    <lineage>
        <taxon>Bacteria</taxon>
        <taxon>Pseudomonadati</taxon>
        <taxon>Pseudomonadota</taxon>
        <taxon>Gammaproteobacteria</taxon>
        <taxon>Lysobacterales</taxon>
        <taxon>Lysobacteraceae</taxon>
        <taxon>Pseudoxanthomonas</taxon>
    </lineage>
</organism>
<evidence type="ECO:0000313" key="3">
    <source>
        <dbReference type="Proteomes" id="UP000788419"/>
    </source>
</evidence>
<feature type="domain" description="Shedu protein SduA C-terminal" evidence="1">
    <location>
        <begin position="200"/>
        <end position="376"/>
    </location>
</feature>
<keyword evidence="3" id="KW-1185">Reference proteome</keyword>
<protein>
    <recommendedName>
        <fullName evidence="1">Shedu protein SduA C-terminal domain-containing protein</fullName>
    </recommendedName>
</protein>
<dbReference type="EMBL" id="PDWN01000004">
    <property type="protein sequence ID" value="KAF1695984.1"/>
    <property type="molecule type" value="Genomic_DNA"/>
</dbReference>
<comment type="caution">
    <text evidence="2">The sequence shown here is derived from an EMBL/GenBank/DDBJ whole genome shotgun (WGS) entry which is preliminary data.</text>
</comment>
<dbReference type="Proteomes" id="UP000788419">
    <property type="component" value="Unassembled WGS sequence"/>
</dbReference>
<dbReference type="Pfam" id="PF14082">
    <property type="entry name" value="SduA_C"/>
    <property type="match status" value="1"/>
</dbReference>
<evidence type="ECO:0000313" key="2">
    <source>
        <dbReference type="EMBL" id="KAF1695984.1"/>
    </source>
</evidence>
<name>A0ABQ6Z922_9GAMM</name>
<sequence length="387" mass="43919">MPGRIYGSSAFPVKRLIKDGENFTEVVRKLRYLDRVFPDIEGDALGLVKHEVVLRTTPTGKRQVKLLLVEDPRRIQSIHIQSFDMSDGKDNPSRNAHFVLTGQEIDDLVELAMLAVNAEFRAEDKFRIGIDQLNRFTLSKDAAKQLIGKNEQLLEDILASEVTERDLVTVAYRRQQMELFERLLTDDAFFDERAMHVRGPEDVWQQFFEANHWIFGGSLFFNATSAIDDGKLERVVAGASVAGSGKRADGLLSTRGRVGALCFAEIKTHRTRLLQKSQYRSGVWGPSGDLTDAIAQSQRTVHLAEANIREVLRVVDDEGEPLGKDAYLIRPRSVLVCGDLQEFVTEHGVNREKFACFELFRRHMYGPEVVTFDELLERARLLVEQSR</sequence>
<dbReference type="InterPro" id="IPR025359">
    <property type="entry name" value="SduA_C"/>
</dbReference>